<feature type="region of interest" description="Disordered" evidence="2">
    <location>
        <begin position="39"/>
        <end position="59"/>
    </location>
</feature>
<dbReference type="Proteomes" id="UP000278149">
    <property type="component" value="Unassembled WGS sequence"/>
</dbReference>
<comment type="similarity">
    <text evidence="1">Belongs to the bacterial solute-binding protein 1 family. WtpA subfamily.</text>
</comment>
<reference evidence="4 5" key="1">
    <citation type="submission" date="2018-10" db="EMBL/GenBank/DDBJ databases">
        <title>Co-occurring genomic capacity for anaerobic methane metabolism and dissimilatory sulfite reduction discovered in the Korarchaeota.</title>
        <authorList>
            <person name="Mckay L.J."/>
            <person name="Dlakic M."/>
            <person name="Fields M.W."/>
            <person name="Delmont T.O."/>
            <person name="Eren A.M."/>
            <person name="Jay Z.J."/>
            <person name="Klingelsmith K.B."/>
            <person name="Rusch D.B."/>
            <person name="Inskeep W.P."/>
        </authorList>
    </citation>
    <scope>NUCLEOTIDE SEQUENCE [LARGE SCALE GENOMIC DNA]</scope>
    <source>
        <strain evidence="4 5">WS</strain>
    </source>
</reference>
<dbReference type="NCBIfam" id="NF003196">
    <property type="entry name" value="PRK04168.1"/>
    <property type="match status" value="1"/>
</dbReference>
<dbReference type="GO" id="GO:0030973">
    <property type="term" value="F:molybdate ion binding"/>
    <property type="evidence" value="ECO:0007669"/>
    <property type="project" value="TreeGrafter"/>
</dbReference>
<sequence length="363" mass="39926">MNNGGSRMGRGKYYLLILLIISITLLIAYMTLTSVPEVPSGKTPEKLTSVPESSAPSGKTPEKLKIFLAGSLKIPVERITELYRKINPNLDFQLEASGSVEAIKKVTELGKYADLILVADYGLIPQLMADHADWYVVFATNRLVIAYTKSSKYASEINENNWHRILMRDGVKFGFSDPNRDPCGYRTVISFLLASNLSGSPLASELLSGTNIRVSGMEAWVPDPIQGSEKVVIRPKSVELLALLESGVLDYAFEYESVAIQHNLSYVRLPDEINLGNPELKDFYSRAKVHLGSGEVIEGDAIAYGLTIPKVAARNDEALKFTKFLLTEGLSTFEELGQRVVRPPLAYGKVPEELKGIVKEVGG</sequence>
<evidence type="ECO:0000256" key="2">
    <source>
        <dbReference type="SAM" id="MobiDB-lite"/>
    </source>
</evidence>
<dbReference type="SUPFAM" id="SSF53850">
    <property type="entry name" value="Periplasmic binding protein-like II"/>
    <property type="match status" value="1"/>
</dbReference>
<organism evidence="4 5">
    <name type="scientific">Candidatus Korarchaeum cryptofilum</name>
    <dbReference type="NCBI Taxonomy" id="498846"/>
    <lineage>
        <taxon>Archaea</taxon>
        <taxon>Thermoproteota</taxon>
        <taxon>Candidatus Korarchaeia</taxon>
        <taxon>Candidatus Korarchaeales</taxon>
        <taxon>Candidatus Korarchaeaceae</taxon>
        <taxon>Candidatus Korarchaeum</taxon>
    </lineage>
</organism>
<keyword evidence="3" id="KW-1133">Transmembrane helix</keyword>
<protein>
    <submittedName>
        <fullName evidence="4">Tungstate ABC transporter substrate-binding protein WtpA</fullName>
    </submittedName>
</protein>
<gene>
    <name evidence="4" type="primary">wtpA</name>
    <name evidence="4" type="ORF">D9Q81_04035</name>
</gene>
<dbReference type="Pfam" id="PF13531">
    <property type="entry name" value="SBP_bac_11"/>
    <property type="match status" value="1"/>
</dbReference>
<dbReference type="Gene3D" id="3.40.190.10">
    <property type="entry name" value="Periplasmic binding protein-like II"/>
    <property type="match status" value="2"/>
</dbReference>
<comment type="caution">
    <text evidence="4">The sequence shown here is derived from an EMBL/GenBank/DDBJ whole genome shotgun (WGS) entry which is preliminary data.</text>
</comment>
<evidence type="ECO:0000313" key="4">
    <source>
        <dbReference type="EMBL" id="RSN69225.1"/>
    </source>
</evidence>
<dbReference type="EMBL" id="RCOR01000020">
    <property type="protein sequence ID" value="RSN69225.1"/>
    <property type="molecule type" value="Genomic_DNA"/>
</dbReference>
<dbReference type="PANTHER" id="PTHR30632">
    <property type="entry name" value="MOLYBDATE-BINDING PERIPLASMIC PROTEIN"/>
    <property type="match status" value="1"/>
</dbReference>
<dbReference type="CDD" id="cd13540">
    <property type="entry name" value="PBP2_ModA_WtpA"/>
    <property type="match status" value="1"/>
</dbReference>
<dbReference type="AlphaFoldDB" id="A0A3R9WYN7"/>
<accession>A0A3R9WYN7</accession>
<keyword evidence="3" id="KW-0472">Membrane</keyword>
<proteinExistence type="inferred from homology"/>
<dbReference type="GO" id="GO:0015689">
    <property type="term" value="P:molybdate ion transport"/>
    <property type="evidence" value="ECO:0007669"/>
    <property type="project" value="TreeGrafter"/>
</dbReference>
<dbReference type="PANTHER" id="PTHR30632:SF16">
    <property type="entry name" value="MOLYBDATE_TUNGSTATE-BINDING PROTEIN WTPA"/>
    <property type="match status" value="1"/>
</dbReference>
<name>A0A3R9WYN7_9CREN</name>
<dbReference type="GO" id="GO:1901359">
    <property type="term" value="F:tungstate binding"/>
    <property type="evidence" value="ECO:0007669"/>
    <property type="project" value="InterPro"/>
</dbReference>
<dbReference type="NCBIfam" id="TIGR03730">
    <property type="entry name" value="tungstate_WtpA"/>
    <property type="match status" value="1"/>
</dbReference>
<feature type="transmembrane region" description="Helical" evidence="3">
    <location>
        <begin position="12"/>
        <end position="32"/>
    </location>
</feature>
<evidence type="ECO:0000256" key="1">
    <source>
        <dbReference type="ARBA" id="ARBA00009438"/>
    </source>
</evidence>
<keyword evidence="3" id="KW-0812">Transmembrane</keyword>
<dbReference type="InterPro" id="IPR050682">
    <property type="entry name" value="ModA/WtpA"/>
</dbReference>
<dbReference type="InterPro" id="IPR022498">
    <property type="entry name" value="ABC_trnspt_W-bd_WtpA"/>
</dbReference>
<evidence type="ECO:0000313" key="5">
    <source>
        <dbReference type="Proteomes" id="UP000278149"/>
    </source>
</evidence>
<evidence type="ECO:0000256" key="3">
    <source>
        <dbReference type="SAM" id="Phobius"/>
    </source>
</evidence>